<evidence type="ECO:0000256" key="1">
    <source>
        <dbReference type="SAM" id="MobiDB-lite"/>
    </source>
</evidence>
<feature type="region of interest" description="Disordered" evidence="1">
    <location>
        <begin position="84"/>
        <end position="127"/>
    </location>
</feature>
<dbReference type="Proteomes" id="UP000887013">
    <property type="component" value="Unassembled WGS sequence"/>
</dbReference>
<dbReference type="OrthoDB" id="422540at2759"/>
<comment type="caution">
    <text evidence="2">The sequence shown here is derived from an EMBL/GenBank/DDBJ whole genome shotgun (WGS) entry which is preliminary data.</text>
</comment>
<evidence type="ECO:0000313" key="3">
    <source>
        <dbReference type="Proteomes" id="UP000887013"/>
    </source>
</evidence>
<name>A0A8X6UXY7_NEPPI</name>
<protein>
    <submittedName>
        <fullName evidence="2">Transposon Ty3-I Gag-Pol polyprotein</fullName>
    </submittedName>
</protein>
<dbReference type="AlphaFoldDB" id="A0A8X6UXY7"/>
<dbReference type="PANTHER" id="PTHR38681:SF1">
    <property type="entry name" value="RETROVIRUS-RELATED POL POLYPROTEIN FROM TRANSPOSON 412-LIKE PROTEIN"/>
    <property type="match status" value="1"/>
</dbReference>
<feature type="compositionally biased region" description="Basic residues" evidence="1">
    <location>
        <begin position="116"/>
        <end position="127"/>
    </location>
</feature>
<keyword evidence="3" id="KW-1185">Reference proteome</keyword>
<gene>
    <name evidence="2" type="primary">TY3B-I_130</name>
    <name evidence="2" type="ORF">NPIL_232641</name>
</gene>
<sequence length="127" mass="14588">MNRHHGQNTIFASKGLTKCSHIYLRTDSLKKGLEPSHEGPYKIVNRNEKVFQILRRGKEVSVSVDWLKPAYIPKEMMDITAGMLRKEKVSSQPNRFLDTGQNSTGSSSRQEITTRPSHRVRFNPKYS</sequence>
<reference evidence="2" key="1">
    <citation type="submission" date="2020-08" db="EMBL/GenBank/DDBJ databases">
        <title>Multicomponent nature underlies the extraordinary mechanical properties of spider dragline silk.</title>
        <authorList>
            <person name="Kono N."/>
            <person name="Nakamura H."/>
            <person name="Mori M."/>
            <person name="Yoshida Y."/>
            <person name="Ohtoshi R."/>
            <person name="Malay A.D."/>
            <person name="Moran D.A.P."/>
            <person name="Tomita M."/>
            <person name="Numata K."/>
            <person name="Arakawa K."/>
        </authorList>
    </citation>
    <scope>NUCLEOTIDE SEQUENCE</scope>
</reference>
<proteinExistence type="predicted"/>
<dbReference type="EMBL" id="BMAW01041287">
    <property type="protein sequence ID" value="GFU62980.1"/>
    <property type="molecule type" value="Genomic_DNA"/>
</dbReference>
<evidence type="ECO:0000313" key="2">
    <source>
        <dbReference type="EMBL" id="GFU62980.1"/>
    </source>
</evidence>
<organism evidence="2 3">
    <name type="scientific">Nephila pilipes</name>
    <name type="common">Giant wood spider</name>
    <name type="synonym">Nephila maculata</name>
    <dbReference type="NCBI Taxonomy" id="299642"/>
    <lineage>
        <taxon>Eukaryota</taxon>
        <taxon>Metazoa</taxon>
        <taxon>Ecdysozoa</taxon>
        <taxon>Arthropoda</taxon>
        <taxon>Chelicerata</taxon>
        <taxon>Arachnida</taxon>
        <taxon>Araneae</taxon>
        <taxon>Araneomorphae</taxon>
        <taxon>Entelegynae</taxon>
        <taxon>Araneoidea</taxon>
        <taxon>Nephilidae</taxon>
        <taxon>Nephila</taxon>
    </lineage>
</organism>
<accession>A0A8X6UXY7</accession>
<feature type="compositionally biased region" description="Polar residues" evidence="1">
    <location>
        <begin position="90"/>
        <end position="115"/>
    </location>
</feature>
<dbReference type="PANTHER" id="PTHR38681">
    <property type="entry name" value="RETROVIRUS-RELATED POL POLYPROTEIN FROM TRANSPOSON 412-LIKE PROTEIN-RELATED"/>
    <property type="match status" value="1"/>
</dbReference>